<dbReference type="GO" id="GO:0004407">
    <property type="term" value="F:histone deacetylase activity"/>
    <property type="evidence" value="ECO:0007669"/>
    <property type="project" value="TreeGrafter"/>
</dbReference>
<dbReference type="HOGENOM" id="CLU_007727_8_1_6"/>
<dbReference type="RefSeq" id="WP_011398575.1">
    <property type="nucleotide sequence ID" value="NC_007645.1"/>
</dbReference>
<dbReference type="GO" id="GO:0040029">
    <property type="term" value="P:epigenetic regulation of gene expression"/>
    <property type="evidence" value="ECO:0007669"/>
    <property type="project" value="TreeGrafter"/>
</dbReference>
<evidence type="ECO:0000313" key="4">
    <source>
        <dbReference type="Proteomes" id="UP000000238"/>
    </source>
</evidence>
<dbReference type="InterPro" id="IPR037138">
    <property type="entry name" value="His_deacetylse_dom_sf"/>
</dbReference>
<dbReference type="PANTHER" id="PTHR10625:SF10">
    <property type="entry name" value="HISTONE DEACETYLASE HDAC1"/>
    <property type="match status" value="1"/>
</dbReference>
<dbReference type="CDD" id="cd11599">
    <property type="entry name" value="HDAC_classII_2"/>
    <property type="match status" value="1"/>
</dbReference>
<sequence>MKTALFYHKDCTLHDMGEGHPESPMRLQAIMDRLEHAGILQEVDLVEPQETDRDKIIRVHPSRYVEQLENLNPDKGRIMVDPDTALMRHSLRAAYLAAGSAVEAANMVLSGQANTAFCAVRPPGHHAERSKSMGFCFFNNIAIAARHAMDFHGLERIAIVDFDVHQGNGTVDIFQDDPRVLFCSSFEYPLYPFSHHAVDRPNIINTPLDAHTRGLQFRRSVERDWLARLQDHRPQLILISAGFDAHKKDPLAHLELEERDYRWITRLLMDVARVYSNGRIVSILEGGYNLNALSASVEAHMEGLMGN</sequence>
<evidence type="ECO:0000259" key="2">
    <source>
        <dbReference type="Pfam" id="PF00850"/>
    </source>
</evidence>
<reference evidence="3 4" key="1">
    <citation type="journal article" date="2005" name="Nucleic Acids Res.">
        <title>Genomic blueprint of Hahella chejuensis, a marine microbe producing an algicidal agent.</title>
        <authorList>
            <person name="Jeong H."/>
            <person name="Yim J.H."/>
            <person name="Lee C."/>
            <person name="Choi S.-H."/>
            <person name="Park Y.K."/>
            <person name="Yoon S.H."/>
            <person name="Hur C.-G."/>
            <person name="Kang H.-Y."/>
            <person name="Kim D."/>
            <person name="Lee H.H."/>
            <person name="Park K.H."/>
            <person name="Park S.-H."/>
            <person name="Park H.-S."/>
            <person name="Lee H.K."/>
            <person name="Oh T.K."/>
            <person name="Kim J.F."/>
        </authorList>
    </citation>
    <scope>NUCLEOTIDE SEQUENCE [LARGE SCALE GENOMIC DNA]</scope>
    <source>
        <strain evidence="3 4">KCTC 2396</strain>
    </source>
</reference>
<dbReference type="Proteomes" id="UP000000238">
    <property type="component" value="Chromosome"/>
</dbReference>
<dbReference type="eggNOG" id="COG0123">
    <property type="taxonomic scope" value="Bacteria"/>
</dbReference>
<protein>
    <submittedName>
        <fullName evidence="3">Deacetylases, including yeast histone deacetylase and acetoin utilization protein</fullName>
    </submittedName>
</protein>
<evidence type="ECO:0000313" key="3">
    <source>
        <dbReference type="EMBL" id="ABC31510.1"/>
    </source>
</evidence>
<proteinExistence type="inferred from homology"/>
<dbReference type="InterPro" id="IPR000286">
    <property type="entry name" value="HDACs"/>
</dbReference>
<dbReference type="InterPro" id="IPR023801">
    <property type="entry name" value="His_deacetylse_dom"/>
</dbReference>
<dbReference type="STRING" id="349521.HCH_04816"/>
<dbReference type="OrthoDB" id="9808367at2"/>
<evidence type="ECO:0000256" key="1">
    <source>
        <dbReference type="ARBA" id="ARBA00005947"/>
    </source>
</evidence>
<comment type="similarity">
    <text evidence="1">Belongs to the histone deacetylase family.</text>
</comment>
<dbReference type="SUPFAM" id="SSF52768">
    <property type="entry name" value="Arginase/deacetylase"/>
    <property type="match status" value="1"/>
</dbReference>
<dbReference type="Gene3D" id="3.40.800.20">
    <property type="entry name" value="Histone deacetylase domain"/>
    <property type="match status" value="1"/>
</dbReference>
<feature type="domain" description="Histone deacetylase" evidence="2">
    <location>
        <begin position="20"/>
        <end position="303"/>
    </location>
</feature>
<name>Q2SCW4_HAHCH</name>
<dbReference type="AlphaFoldDB" id="Q2SCW4"/>
<keyword evidence="4" id="KW-1185">Reference proteome</keyword>
<organism evidence="3 4">
    <name type="scientific">Hahella chejuensis (strain KCTC 2396)</name>
    <dbReference type="NCBI Taxonomy" id="349521"/>
    <lineage>
        <taxon>Bacteria</taxon>
        <taxon>Pseudomonadati</taxon>
        <taxon>Pseudomonadota</taxon>
        <taxon>Gammaproteobacteria</taxon>
        <taxon>Oceanospirillales</taxon>
        <taxon>Hahellaceae</taxon>
        <taxon>Hahella</taxon>
    </lineage>
</organism>
<dbReference type="InterPro" id="IPR023696">
    <property type="entry name" value="Ureohydrolase_dom_sf"/>
</dbReference>
<dbReference type="Pfam" id="PF00850">
    <property type="entry name" value="Hist_deacetyl"/>
    <property type="match status" value="1"/>
</dbReference>
<gene>
    <name evidence="3" type="ordered locus">HCH_04816</name>
</gene>
<dbReference type="PRINTS" id="PR01270">
    <property type="entry name" value="HDASUPER"/>
</dbReference>
<dbReference type="PANTHER" id="PTHR10625">
    <property type="entry name" value="HISTONE DEACETYLASE HDAC1-RELATED"/>
    <property type="match status" value="1"/>
</dbReference>
<accession>Q2SCW4</accession>
<dbReference type="KEGG" id="hch:HCH_04816"/>
<dbReference type="EMBL" id="CP000155">
    <property type="protein sequence ID" value="ABC31510.1"/>
    <property type="molecule type" value="Genomic_DNA"/>
</dbReference>